<keyword evidence="1" id="KW-0472">Membrane</keyword>
<feature type="transmembrane region" description="Helical" evidence="1">
    <location>
        <begin position="163"/>
        <end position="185"/>
    </location>
</feature>
<gene>
    <name evidence="2" type="primary">PmUG01_00025600</name>
    <name evidence="2" type="ORF">PMUG01_00025600</name>
</gene>
<dbReference type="GeneID" id="39865714"/>
<proteinExistence type="predicted"/>
<reference evidence="2 3" key="1">
    <citation type="submission" date="2016-06" db="EMBL/GenBank/DDBJ databases">
        <authorList>
            <consortium name="Pathogen Informatics"/>
        </authorList>
    </citation>
    <scope>NUCLEOTIDE SEQUENCE [LARGE SCALE GENOMIC DNA]</scope>
</reference>
<evidence type="ECO:0000256" key="1">
    <source>
        <dbReference type="SAM" id="Phobius"/>
    </source>
</evidence>
<feature type="transmembrane region" description="Helical" evidence="1">
    <location>
        <begin position="12"/>
        <end position="30"/>
    </location>
</feature>
<dbReference type="KEGG" id="pmal:PMUG01_00025600"/>
<protein>
    <submittedName>
        <fullName evidence="2">Fam-l protein</fullName>
    </submittedName>
</protein>
<dbReference type="RefSeq" id="XP_028859320.1">
    <property type="nucleotide sequence ID" value="XM_029007244.1"/>
</dbReference>
<dbReference type="Pfam" id="PF12420">
    <property type="entry name" value="DUF3671"/>
    <property type="match status" value="1"/>
</dbReference>
<dbReference type="Proteomes" id="UP000219813">
    <property type="component" value="Unassembled WGS sequence"/>
</dbReference>
<sequence>MEEKIKSLSFNKIVTFILLSWISHFVIYMSKYNKSLYKCYNSSRILYITNCRLLAKYKEDKNPNIVCLKEELPNGVNNKKDIYINESLDARKKKQSNCSSSSNTRDHKAVMKNKSCIFETNKYSYLEKKIFKELDYVHFLKNNKTISDKLYKKIIGKRRSLKISFPLILFLLLFIAFIVECFSGYGASNGIYILLFTCIGQPNIKTFRESWFGKLLEDIFKTVVDNNGTGRIIFLRNICFGVLYMLLFIILGTVFISVVIYYHKKVNKYNKIKFRKR</sequence>
<name>A0A1D3JIA7_PLAMA</name>
<evidence type="ECO:0000313" key="3">
    <source>
        <dbReference type="Proteomes" id="UP000219813"/>
    </source>
</evidence>
<dbReference type="VEuPathDB" id="PlasmoDB:PmUG01_00025600"/>
<organism evidence="2 3">
    <name type="scientific">Plasmodium malariae</name>
    <dbReference type="NCBI Taxonomy" id="5858"/>
    <lineage>
        <taxon>Eukaryota</taxon>
        <taxon>Sar</taxon>
        <taxon>Alveolata</taxon>
        <taxon>Apicomplexa</taxon>
        <taxon>Aconoidasida</taxon>
        <taxon>Haemosporida</taxon>
        <taxon>Plasmodiidae</taxon>
        <taxon>Plasmodium</taxon>
        <taxon>Plasmodium (Plasmodium)</taxon>
    </lineage>
</organism>
<evidence type="ECO:0000313" key="2">
    <source>
        <dbReference type="EMBL" id="SBT86111.1"/>
    </source>
</evidence>
<dbReference type="AlphaFoldDB" id="A0A1D3JIA7"/>
<dbReference type="InterPro" id="IPR022139">
    <property type="entry name" value="Fam-L/Fam-M-like_plasmodium"/>
</dbReference>
<keyword evidence="1" id="KW-0812">Transmembrane</keyword>
<keyword evidence="1" id="KW-1133">Transmembrane helix</keyword>
<feature type="transmembrane region" description="Helical" evidence="1">
    <location>
        <begin position="242"/>
        <end position="263"/>
    </location>
</feature>
<dbReference type="EMBL" id="FLRL01000047">
    <property type="protein sequence ID" value="SBT86111.1"/>
    <property type="molecule type" value="Genomic_DNA"/>
</dbReference>
<keyword evidence="3" id="KW-1185">Reference proteome</keyword>
<accession>A0A1D3JIA7</accession>